<dbReference type="RefSeq" id="WP_151107238.1">
    <property type="nucleotide sequence ID" value="NZ_WAEM01000003.1"/>
</dbReference>
<dbReference type="AlphaFoldDB" id="A0A7J5AF15"/>
<feature type="chain" id="PRO_5029653169" description="DUF3828 domain-containing protein" evidence="1">
    <location>
        <begin position="22"/>
        <end position="135"/>
    </location>
</feature>
<dbReference type="Proteomes" id="UP000490922">
    <property type="component" value="Unassembled WGS sequence"/>
</dbReference>
<comment type="caution">
    <text evidence="2">The sequence shown here is derived from an EMBL/GenBank/DDBJ whole genome shotgun (WGS) entry which is preliminary data.</text>
</comment>
<protein>
    <recommendedName>
        <fullName evidence="4">DUF3828 domain-containing protein</fullName>
    </recommendedName>
</protein>
<keyword evidence="3" id="KW-1185">Reference proteome</keyword>
<keyword evidence="1" id="KW-0732">Signal</keyword>
<evidence type="ECO:0000313" key="3">
    <source>
        <dbReference type="Proteomes" id="UP000490922"/>
    </source>
</evidence>
<name>A0A7J5AF15_9FLAO</name>
<dbReference type="EMBL" id="WAEM01000003">
    <property type="protein sequence ID" value="KAB1156083.1"/>
    <property type="molecule type" value="Genomic_DNA"/>
</dbReference>
<accession>A0A7J5AF15</accession>
<evidence type="ECO:0000313" key="2">
    <source>
        <dbReference type="EMBL" id="KAB1156083.1"/>
    </source>
</evidence>
<organism evidence="2 3">
    <name type="scientific">Flavobacterium luteum</name>
    <dbReference type="NCBI Taxonomy" id="2026654"/>
    <lineage>
        <taxon>Bacteria</taxon>
        <taxon>Pseudomonadati</taxon>
        <taxon>Bacteroidota</taxon>
        <taxon>Flavobacteriia</taxon>
        <taxon>Flavobacteriales</taxon>
        <taxon>Flavobacteriaceae</taxon>
        <taxon>Flavobacterium</taxon>
    </lineage>
</organism>
<proteinExistence type="predicted"/>
<dbReference type="OrthoDB" id="9843456at2"/>
<sequence length="135" mass="15649">MKKLLIVFCLFSLIANSQVSSYNKGLTKNSIELGEWYLNKGIETYCTKQNPVGYKASYDELKQILSFYNLDITEAEIDKSLIDKSVESLNDFKNMSDSLLIEWSQIKMVWRATNGYQVNWDCTDILNLITIRKIK</sequence>
<evidence type="ECO:0000256" key="1">
    <source>
        <dbReference type="SAM" id="SignalP"/>
    </source>
</evidence>
<feature type="signal peptide" evidence="1">
    <location>
        <begin position="1"/>
        <end position="21"/>
    </location>
</feature>
<reference evidence="2 3" key="1">
    <citation type="submission" date="2019-09" db="EMBL/GenBank/DDBJ databases">
        <title>Flavobacterium sp. nov., isolated from glacier ice.</title>
        <authorList>
            <person name="Liu Q."/>
        </authorList>
    </citation>
    <scope>NUCLEOTIDE SEQUENCE [LARGE SCALE GENOMIC DNA]</scope>
    <source>
        <strain evidence="2 3">NBRC 112527</strain>
    </source>
</reference>
<gene>
    <name evidence="2" type="ORF">F6464_07735</name>
</gene>
<evidence type="ECO:0008006" key="4">
    <source>
        <dbReference type="Google" id="ProtNLM"/>
    </source>
</evidence>